<accession>A0A5C3KBV5</accession>
<organism evidence="3 4">
    <name type="scientific">Coprinopsis marcescibilis</name>
    <name type="common">Agaric fungus</name>
    <name type="synonym">Psathyrella marcescibilis</name>
    <dbReference type="NCBI Taxonomy" id="230819"/>
    <lineage>
        <taxon>Eukaryota</taxon>
        <taxon>Fungi</taxon>
        <taxon>Dikarya</taxon>
        <taxon>Basidiomycota</taxon>
        <taxon>Agaricomycotina</taxon>
        <taxon>Agaricomycetes</taxon>
        <taxon>Agaricomycetidae</taxon>
        <taxon>Agaricales</taxon>
        <taxon>Agaricineae</taxon>
        <taxon>Psathyrellaceae</taxon>
        <taxon>Coprinopsis</taxon>
    </lineage>
</organism>
<dbReference type="OrthoDB" id="3270804at2759"/>
<evidence type="ECO:0000313" key="3">
    <source>
        <dbReference type="EMBL" id="TFK17566.1"/>
    </source>
</evidence>
<name>A0A5C3KBV5_COPMA</name>
<dbReference type="InterPro" id="IPR011320">
    <property type="entry name" value="RNase_H1_N"/>
</dbReference>
<dbReference type="Proteomes" id="UP000307440">
    <property type="component" value="Unassembled WGS sequence"/>
</dbReference>
<dbReference type="Gene3D" id="3.40.970.10">
    <property type="entry name" value="Ribonuclease H1, N-terminal domain"/>
    <property type="match status" value="1"/>
</dbReference>
<gene>
    <name evidence="3" type="ORF">FA15DRAFT_710677</name>
</gene>
<keyword evidence="4" id="KW-1185">Reference proteome</keyword>
<dbReference type="InterPro" id="IPR009027">
    <property type="entry name" value="Ribosomal_bL9/RNase_H1_N"/>
</dbReference>
<dbReference type="Pfam" id="PF01693">
    <property type="entry name" value="Cauli_VI"/>
    <property type="match status" value="1"/>
</dbReference>
<reference evidence="3 4" key="1">
    <citation type="journal article" date="2019" name="Nat. Ecol. Evol.">
        <title>Megaphylogeny resolves global patterns of mushroom evolution.</title>
        <authorList>
            <person name="Varga T."/>
            <person name="Krizsan K."/>
            <person name="Foldi C."/>
            <person name="Dima B."/>
            <person name="Sanchez-Garcia M."/>
            <person name="Sanchez-Ramirez S."/>
            <person name="Szollosi G.J."/>
            <person name="Szarkandi J.G."/>
            <person name="Papp V."/>
            <person name="Albert L."/>
            <person name="Andreopoulos W."/>
            <person name="Angelini C."/>
            <person name="Antonin V."/>
            <person name="Barry K.W."/>
            <person name="Bougher N.L."/>
            <person name="Buchanan P."/>
            <person name="Buyck B."/>
            <person name="Bense V."/>
            <person name="Catcheside P."/>
            <person name="Chovatia M."/>
            <person name="Cooper J."/>
            <person name="Damon W."/>
            <person name="Desjardin D."/>
            <person name="Finy P."/>
            <person name="Geml J."/>
            <person name="Haridas S."/>
            <person name="Hughes K."/>
            <person name="Justo A."/>
            <person name="Karasinski D."/>
            <person name="Kautmanova I."/>
            <person name="Kiss B."/>
            <person name="Kocsube S."/>
            <person name="Kotiranta H."/>
            <person name="LaButti K.M."/>
            <person name="Lechner B.E."/>
            <person name="Liimatainen K."/>
            <person name="Lipzen A."/>
            <person name="Lukacs Z."/>
            <person name="Mihaltcheva S."/>
            <person name="Morgado L.N."/>
            <person name="Niskanen T."/>
            <person name="Noordeloos M.E."/>
            <person name="Ohm R.A."/>
            <person name="Ortiz-Santana B."/>
            <person name="Ovrebo C."/>
            <person name="Racz N."/>
            <person name="Riley R."/>
            <person name="Savchenko A."/>
            <person name="Shiryaev A."/>
            <person name="Soop K."/>
            <person name="Spirin V."/>
            <person name="Szebenyi C."/>
            <person name="Tomsovsky M."/>
            <person name="Tulloss R.E."/>
            <person name="Uehling J."/>
            <person name="Grigoriev I.V."/>
            <person name="Vagvolgyi C."/>
            <person name="Papp T."/>
            <person name="Martin F.M."/>
            <person name="Miettinen O."/>
            <person name="Hibbett D.S."/>
            <person name="Nagy L.G."/>
        </authorList>
    </citation>
    <scope>NUCLEOTIDE SEQUENCE [LARGE SCALE GENOMIC DNA]</scope>
    <source>
        <strain evidence="3 4">CBS 121175</strain>
    </source>
</reference>
<evidence type="ECO:0000259" key="2">
    <source>
        <dbReference type="Pfam" id="PF01693"/>
    </source>
</evidence>
<evidence type="ECO:0000313" key="4">
    <source>
        <dbReference type="Proteomes" id="UP000307440"/>
    </source>
</evidence>
<dbReference type="SUPFAM" id="SSF55658">
    <property type="entry name" value="L9 N-domain-like"/>
    <property type="match status" value="1"/>
</dbReference>
<feature type="domain" description="Ribonuclease H1 N-terminal" evidence="2">
    <location>
        <begin position="155"/>
        <end position="197"/>
    </location>
</feature>
<feature type="region of interest" description="Disordered" evidence="1">
    <location>
        <begin position="88"/>
        <end position="123"/>
    </location>
</feature>
<dbReference type="AlphaFoldDB" id="A0A5C3KBV5"/>
<dbReference type="InterPro" id="IPR037056">
    <property type="entry name" value="RNase_H1_N_sf"/>
</dbReference>
<dbReference type="EMBL" id="ML210491">
    <property type="protein sequence ID" value="TFK17566.1"/>
    <property type="molecule type" value="Genomic_DNA"/>
</dbReference>
<sequence length="212" mass="22701">MSLYVVPKTETSVQVIHMDDLVKSLIDAGHTVVATGGAYPRMQVKEVPVNVAAAASVLAGLSRFVVGHGPGGATLAEEVNSRVEAAAASDVPPAVPEEDEQEKKVTSVYNPNRDGRVPGADNSKVPDSIDLDLLKGYVCASCHIYNLFESADETWYSVQKGRSIGVFQNFQDVVKPMIHGVKGAYYRKYASAEKANAAFDEALAKGQVQLFT</sequence>
<proteinExistence type="predicted"/>
<protein>
    <recommendedName>
        <fullName evidence="2">Ribonuclease H1 N-terminal domain-containing protein</fullName>
    </recommendedName>
</protein>
<dbReference type="STRING" id="230819.A0A5C3KBV5"/>
<evidence type="ECO:0000256" key="1">
    <source>
        <dbReference type="SAM" id="MobiDB-lite"/>
    </source>
</evidence>